<dbReference type="Proteomes" id="UP000244911">
    <property type="component" value="Unassembled WGS sequence"/>
</dbReference>
<evidence type="ECO:0000256" key="4">
    <source>
        <dbReference type="ARBA" id="ARBA00022475"/>
    </source>
</evidence>
<dbReference type="GO" id="GO:0005886">
    <property type="term" value="C:plasma membrane"/>
    <property type="evidence" value="ECO:0007669"/>
    <property type="project" value="UniProtKB-SubCell"/>
</dbReference>
<feature type="transmembrane region" description="Helical" evidence="9">
    <location>
        <begin position="165"/>
        <end position="185"/>
    </location>
</feature>
<gene>
    <name evidence="11" type="primary">regB</name>
    <name evidence="11" type="ORF">ALP8811_03019</name>
</gene>
<feature type="domain" description="Histidine kinase" evidence="10">
    <location>
        <begin position="221"/>
        <end position="421"/>
    </location>
</feature>
<comment type="subcellular location">
    <subcellularLocation>
        <location evidence="2">Cell membrane</location>
        <topology evidence="2">Multi-pass membrane protein</topology>
    </subcellularLocation>
</comment>
<dbReference type="SMART" id="SM00388">
    <property type="entry name" value="HisKA"/>
    <property type="match status" value="1"/>
</dbReference>
<dbReference type="InterPro" id="IPR003594">
    <property type="entry name" value="HATPase_dom"/>
</dbReference>
<evidence type="ECO:0000256" key="3">
    <source>
        <dbReference type="ARBA" id="ARBA00012438"/>
    </source>
</evidence>
<protein>
    <recommendedName>
        <fullName evidence="3">histidine kinase</fullName>
        <ecNumber evidence="3">2.7.13.3</ecNumber>
    </recommendedName>
</protein>
<dbReference type="Gene3D" id="1.10.287.130">
    <property type="match status" value="1"/>
</dbReference>
<dbReference type="Gene3D" id="3.30.565.10">
    <property type="entry name" value="Histidine kinase-like ATPase, C-terminal domain"/>
    <property type="match status" value="1"/>
</dbReference>
<dbReference type="AlphaFoldDB" id="A0A2R8AST5"/>
<evidence type="ECO:0000256" key="2">
    <source>
        <dbReference type="ARBA" id="ARBA00004651"/>
    </source>
</evidence>
<keyword evidence="5 11" id="KW-0808">Transferase</keyword>
<evidence type="ECO:0000256" key="8">
    <source>
        <dbReference type="ARBA" id="ARBA00022840"/>
    </source>
</evidence>
<name>A0A2R8AST5_9RHOB</name>
<keyword evidence="9" id="KW-0812">Transmembrane</keyword>
<dbReference type="PANTHER" id="PTHR44936:SF10">
    <property type="entry name" value="SENSOR PROTEIN RSTB"/>
    <property type="match status" value="1"/>
</dbReference>
<dbReference type="SMART" id="SM00387">
    <property type="entry name" value="HATPase_c"/>
    <property type="match status" value="1"/>
</dbReference>
<evidence type="ECO:0000256" key="9">
    <source>
        <dbReference type="SAM" id="Phobius"/>
    </source>
</evidence>
<feature type="transmembrane region" description="Helical" evidence="9">
    <location>
        <begin position="55"/>
        <end position="76"/>
    </location>
</feature>
<keyword evidence="9" id="KW-1133">Transmembrane helix</keyword>
<keyword evidence="4" id="KW-1003">Cell membrane</keyword>
<keyword evidence="6" id="KW-0547">Nucleotide-binding</keyword>
<dbReference type="SUPFAM" id="SSF47384">
    <property type="entry name" value="Homodimeric domain of signal transducing histidine kinase"/>
    <property type="match status" value="1"/>
</dbReference>
<dbReference type="GO" id="GO:0005524">
    <property type="term" value="F:ATP binding"/>
    <property type="evidence" value="ECO:0007669"/>
    <property type="project" value="UniProtKB-KW"/>
</dbReference>
<dbReference type="NCBIfam" id="NF033792">
    <property type="entry name" value="ActS_PrrB_HisK"/>
    <property type="match status" value="1"/>
</dbReference>
<proteinExistence type="predicted"/>
<dbReference type="OrthoDB" id="9785252at2"/>
<dbReference type="InterPro" id="IPR050980">
    <property type="entry name" value="2C_sensor_his_kinase"/>
</dbReference>
<keyword evidence="12" id="KW-1185">Reference proteome</keyword>
<evidence type="ECO:0000256" key="7">
    <source>
        <dbReference type="ARBA" id="ARBA00022777"/>
    </source>
</evidence>
<dbReference type="InterPro" id="IPR003661">
    <property type="entry name" value="HisK_dim/P_dom"/>
</dbReference>
<accession>A0A2R8AST5</accession>
<evidence type="ECO:0000256" key="1">
    <source>
        <dbReference type="ARBA" id="ARBA00000085"/>
    </source>
</evidence>
<evidence type="ECO:0000259" key="10">
    <source>
        <dbReference type="PROSITE" id="PS50109"/>
    </source>
</evidence>
<comment type="catalytic activity">
    <reaction evidence="1">
        <text>ATP + protein L-histidine = ADP + protein N-phospho-L-histidine.</text>
        <dbReference type="EC" id="2.7.13.3"/>
    </reaction>
</comment>
<evidence type="ECO:0000256" key="6">
    <source>
        <dbReference type="ARBA" id="ARBA00022741"/>
    </source>
</evidence>
<reference evidence="12" key="1">
    <citation type="submission" date="2018-03" db="EMBL/GenBank/DDBJ databases">
        <authorList>
            <person name="Rodrigo-Torres L."/>
            <person name="Arahal R. D."/>
            <person name="Lucena T."/>
        </authorList>
    </citation>
    <scope>NUCLEOTIDE SEQUENCE [LARGE SCALE GENOMIC DNA]</scope>
    <source>
        <strain evidence="12">CECT 8811</strain>
    </source>
</reference>
<dbReference type="CDD" id="cd00082">
    <property type="entry name" value="HisKA"/>
    <property type="match status" value="1"/>
</dbReference>
<feature type="transmembrane region" description="Helical" evidence="9">
    <location>
        <begin position="134"/>
        <end position="153"/>
    </location>
</feature>
<dbReference type="EMBL" id="OMOI01000002">
    <property type="protein sequence ID" value="SPF79085.1"/>
    <property type="molecule type" value="Genomic_DNA"/>
</dbReference>
<dbReference type="NCBIfam" id="NF045988">
    <property type="entry name" value="HisKinRegBRhodob"/>
    <property type="match status" value="1"/>
</dbReference>
<dbReference type="Pfam" id="PF02518">
    <property type="entry name" value="HATPase_c"/>
    <property type="match status" value="1"/>
</dbReference>
<evidence type="ECO:0000313" key="11">
    <source>
        <dbReference type="EMBL" id="SPF79085.1"/>
    </source>
</evidence>
<dbReference type="EC" id="2.7.13.3" evidence="3"/>
<feature type="transmembrane region" description="Helical" evidence="9">
    <location>
        <begin position="28"/>
        <end position="49"/>
    </location>
</feature>
<dbReference type="GO" id="GO:0000155">
    <property type="term" value="F:phosphorelay sensor kinase activity"/>
    <property type="evidence" value="ECO:0007669"/>
    <property type="project" value="InterPro"/>
</dbReference>
<dbReference type="Pfam" id="PF00512">
    <property type="entry name" value="HisKA"/>
    <property type="match status" value="1"/>
</dbReference>
<evidence type="ECO:0000313" key="12">
    <source>
        <dbReference type="Proteomes" id="UP000244911"/>
    </source>
</evidence>
<dbReference type="InterPro" id="IPR036097">
    <property type="entry name" value="HisK_dim/P_sf"/>
</dbReference>
<keyword evidence="8" id="KW-0067">ATP-binding</keyword>
<keyword evidence="9" id="KW-0472">Membrane</keyword>
<dbReference type="InterPro" id="IPR047770">
    <property type="entry name" value="RegB"/>
</dbReference>
<dbReference type="InterPro" id="IPR036890">
    <property type="entry name" value="HATPase_C_sf"/>
</dbReference>
<dbReference type="InterPro" id="IPR005467">
    <property type="entry name" value="His_kinase_dom"/>
</dbReference>
<organism evidence="11 12">
    <name type="scientific">Aliiroseovarius pelagivivens</name>
    <dbReference type="NCBI Taxonomy" id="1639690"/>
    <lineage>
        <taxon>Bacteria</taxon>
        <taxon>Pseudomonadati</taxon>
        <taxon>Pseudomonadota</taxon>
        <taxon>Alphaproteobacteria</taxon>
        <taxon>Rhodobacterales</taxon>
        <taxon>Paracoccaceae</taxon>
        <taxon>Aliiroseovarius</taxon>
    </lineage>
</organism>
<keyword evidence="7 11" id="KW-0418">Kinase</keyword>
<dbReference type="PROSITE" id="PS50109">
    <property type="entry name" value="HIS_KIN"/>
    <property type="match status" value="1"/>
</dbReference>
<dbReference type="SUPFAM" id="SSF55874">
    <property type="entry name" value="ATPase domain of HSP90 chaperone/DNA topoisomerase II/histidine kinase"/>
    <property type="match status" value="1"/>
</dbReference>
<sequence length="471" mass="51013">MAERQTDPATDAAVGSQQGSWVRLRTLILLRWAAVAGQIAAIAVAVQFFTVQIPFGLVAAAIGVAVIANLVSGTLFPRNTRLNERQAAGILVFDTLQLGVMMFLTGGIHNPFMVLILAPVTVAATALSTRSTVLVGAVAIAVTSFVTWINIPLQTATGILQMPDLFVFGLWVSVTISVGFIGLYTRRISSEMRSMSEALLATQMALSREQNLTDLGGVVAAAAHELGTPLATIKLVSSELVEELDGNDELRDDAKLIGEQANRCRDILQSMGRAGKDDMLVKHAPLIALIEEAAEPHRERGKSLEIEITCIEADPLDQPILMRRPEIIHGLRNLIQNAVDFASTKVWIELCWNDDRIAIRILDDGKGYSPQVLGWIGDPFIRHRKSQAEHGQRQAYKGMGLGLFIAKTLLERTGATLHFANASSPYTGRPHPREKSGAIAQVEWLRDTPGLEATDTSGALGENIHFTHDAG</sequence>
<dbReference type="PANTHER" id="PTHR44936">
    <property type="entry name" value="SENSOR PROTEIN CREC"/>
    <property type="match status" value="1"/>
</dbReference>
<evidence type="ECO:0000256" key="5">
    <source>
        <dbReference type="ARBA" id="ARBA00022679"/>
    </source>
</evidence>
<dbReference type="RefSeq" id="WP_108858053.1">
    <property type="nucleotide sequence ID" value="NZ_OMOI01000002.1"/>
</dbReference>